<dbReference type="SMART" id="SM00336">
    <property type="entry name" value="BBOX"/>
    <property type="match status" value="2"/>
</dbReference>
<dbReference type="PANTHER" id="PTHR25462:SF296">
    <property type="entry name" value="MEIOTIC P26, ISOFORM F"/>
    <property type="match status" value="1"/>
</dbReference>
<dbReference type="SUPFAM" id="SSF57845">
    <property type="entry name" value="B-box zinc-binding domain"/>
    <property type="match status" value="2"/>
</dbReference>
<dbReference type="Pfam" id="PF00643">
    <property type="entry name" value="zf-B_box"/>
    <property type="match status" value="1"/>
</dbReference>
<dbReference type="EMBL" id="CAXAMM010009169">
    <property type="protein sequence ID" value="CAK9019641.1"/>
    <property type="molecule type" value="Genomic_DNA"/>
</dbReference>
<feature type="compositionally biased region" description="Low complexity" evidence="5">
    <location>
        <begin position="86"/>
        <end position="97"/>
    </location>
</feature>
<dbReference type="InterPro" id="IPR000315">
    <property type="entry name" value="Znf_B-box"/>
</dbReference>
<dbReference type="CDD" id="cd19756">
    <property type="entry name" value="Bbox2"/>
    <property type="match status" value="1"/>
</dbReference>
<dbReference type="Proteomes" id="UP001642464">
    <property type="component" value="Unassembled WGS sequence"/>
</dbReference>
<dbReference type="PROSITE" id="PS00518">
    <property type="entry name" value="ZF_RING_1"/>
    <property type="match status" value="1"/>
</dbReference>
<comment type="caution">
    <text evidence="7">The sequence shown here is derived from an EMBL/GenBank/DDBJ whole genome shotgun (WGS) entry which is preliminary data.</text>
</comment>
<dbReference type="InterPro" id="IPR047153">
    <property type="entry name" value="TRIM45/56/19-like"/>
</dbReference>
<keyword evidence="8" id="KW-1185">Reference proteome</keyword>
<evidence type="ECO:0000256" key="4">
    <source>
        <dbReference type="PROSITE-ProRule" id="PRU00024"/>
    </source>
</evidence>
<evidence type="ECO:0000256" key="3">
    <source>
        <dbReference type="ARBA" id="ARBA00022833"/>
    </source>
</evidence>
<proteinExistence type="predicted"/>
<keyword evidence="2 4" id="KW-0863">Zinc-finger</keyword>
<dbReference type="Pfam" id="PF22586">
    <property type="entry name" value="ANCHR-like_BBOX"/>
    <property type="match status" value="1"/>
</dbReference>
<evidence type="ECO:0000313" key="7">
    <source>
        <dbReference type="EMBL" id="CAK9019641.1"/>
    </source>
</evidence>
<protein>
    <submittedName>
        <fullName evidence="7">Protein wech (Protein dappled)</fullName>
    </submittedName>
</protein>
<feature type="non-terminal residue" evidence="7">
    <location>
        <position position="474"/>
    </location>
</feature>
<evidence type="ECO:0000256" key="1">
    <source>
        <dbReference type="ARBA" id="ARBA00022723"/>
    </source>
</evidence>
<feature type="domain" description="B box-type" evidence="6">
    <location>
        <begin position="241"/>
        <end position="284"/>
    </location>
</feature>
<evidence type="ECO:0000259" key="6">
    <source>
        <dbReference type="PROSITE" id="PS50119"/>
    </source>
</evidence>
<feature type="domain" description="B box-type" evidence="6">
    <location>
        <begin position="181"/>
        <end position="227"/>
    </location>
</feature>
<sequence>MTSMEGPEEVCAGCSLHPLEVSLVLICSHRLCLRCAYEQLQQLQVSKVTPTTQRAFAAFAACPSCGSVTEVEAGAAQQIHSLQSLQSTPSVPSVPSQMASLPSAFSTSRSEVDEMTGQGQGAKEPRPARQELQERKSAEASDRDHDRRDRSPGLPITAVASLPVLPPQSPANGNRHSECSQQDMVCGQCEVNVADVRCSQCDELFCQSCYNNMHRVGRMKEHRSSPLAAPTPRNMFAVPLQSTEYCAEHGEPLHFFCLDCTECICAECTVQRDRPHHGHDVVSAKTAFNQLLGTIRQLLESAGARLRKPPKAELIQQLDSMSSKGKQELKRSFLSLYEALKLQEQTLMKRAEEIGRTADQALLAKARQFEARSAEISRLREWTDMLRDEAGSAFVKVNLYMSVKRGLAALTEAREKLPGNLQSELHRSASLEASDIEDLANAYLRQIQDALKATAEVNDWTRDLQGSFEQFGGK</sequence>
<name>A0ABP0JZC2_9DINO</name>
<dbReference type="PROSITE" id="PS50119">
    <property type="entry name" value="ZF_BBOX"/>
    <property type="match status" value="2"/>
</dbReference>
<evidence type="ECO:0000313" key="8">
    <source>
        <dbReference type="Proteomes" id="UP001642464"/>
    </source>
</evidence>
<reference evidence="7 8" key="1">
    <citation type="submission" date="2024-02" db="EMBL/GenBank/DDBJ databases">
        <authorList>
            <person name="Chen Y."/>
            <person name="Shah S."/>
            <person name="Dougan E. K."/>
            <person name="Thang M."/>
            <person name="Chan C."/>
        </authorList>
    </citation>
    <scope>NUCLEOTIDE SEQUENCE [LARGE SCALE GENOMIC DNA]</scope>
</reference>
<dbReference type="PANTHER" id="PTHR25462">
    <property type="entry name" value="BONUS, ISOFORM C-RELATED"/>
    <property type="match status" value="1"/>
</dbReference>
<keyword evidence="1" id="KW-0479">Metal-binding</keyword>
<accession>A0ABP0JZC2</accession>
<feature type="region of interest" description="Disordered" evidence="5">
    <location>
        <begin position="86"/>
        <end position="177"/>
    </location>
</feature>
<evidence type="ECO:0000256" key="2">
    <source>
        <dbReference type="ARBA" id="ARBA00022771"/>
    </source>
</evidence>
<dbReference type="Gene3D" id="3.30.160.60">
    <property type="entry name" value="Classic Zinc Finger"/>
    <property type="match status" value="1"/>
</dbReference>
<feature type="compositionally biased region" description="Basic and acidic residues" evidence="5">
    <location>
        <begin position="123"/>
        <end position="151"/>
    </location>
</feature>
<keyword evidence="3" id="KW-0862">Zinc</keyword>
<dbReference type="InterPro" id="IPR017907">
    <property type="entry name" value="Znf_RING_CS"/>
</dbReference>
<feature type="compositionally biased region" description="Polar residues" evidence="5">
    <location>
        <begin position="98"/>
        <end position="109"/>
    </location>
</feature>
<organism evidence="7 8">
    <name type="scientific">Durusdinium trenchii</name>
    <dbReference type="NCBI Taxonomy" id="1381693"/>
    <lineage>
        <taxon>Eukaryota</taxon>
        <taxon>Sar</taxon>
        <taxon>Alveolata</taxon>
        <taxon>Dinophyceae</taxon>
        <taxon>Suessiales</taxon>
        <taxon>Symbiodiniaceae</taxon>
        <taxon>Durusdinium</taxon>
    </lineage>
</organism>
<evidence type="ECO:0000256" key="5">
    <source>
        <dbReference type="SAM" id="MobiDB-lite"/>
    </source>
</evidence>
<gene>
    <name evidence="7" type="ORF">SCF082_LOCUS14602</name>
</gene>